<sequence>MGSTLYSTVASDEKMRKGSADKSHRMVPHLANKLHVKRHRSSLNLFSCDSNCPIDNAARGGCQSRREDVNPAQVPETGRGEKTQPVANTTQPNMGLDAPRHGSRGRLPLPLRLSHYAPAAAGARGCGENLPRAPRCVEGDVGRNAYLDCRARWRDCGGPPARWRERRTCGLAGRRRIYV</sequence>
<dbReference type="AlphaFoldDB" id="A0A0E0H5M1"/>
<proteinExistence type="predicted"/>
<accession>A0A0E0H5M1</accession>
<organism evidence="2">
    <name type="scientific">Oryza nivara</name>
    <name type="common">Indian wild rice</name>
    <name type="synonym">Oryza sativa f. spontanea</name>
    <dbReference type="NCBI Taxonomy" id="4536"/>
    <lineage>
        <taxon>Eukaryota</taxon>
        <taxon>Viridiplantae</taxon>
        <taxon>Streptophyta</taxon>
        <taxon>Embryophyta</taxon>
        <taxon>Tracheophyta</taxon>
        <taxon>Spermatophyta</taxon>
        <taxon>Magnoliopsida</taxon>
        <taxon>Liliopsida</taxon>
        <taxon>Poales</taxon>
        <taxon>Poaceae</taxon>
        <taxon>BOP clade</taxon>
        <taxon>Oryzoideae</taxon>
        <taxon>Oryzeae</taxon>
        <taxon>Oryzinae</taxon>
        <taxon>Oryza</taxon>
    </lineage>
</organism>
<evidence type="ECO:0000256" key="1">
    <source>
        <dbReference type="SAM" id="MobiDB-lite"/>
    </source>
</evidence>
<dbReference type="Gramene" id="ONIVA04G23540.1">
    <property type="protein sequence ID" value="ONIVA04G23540.1"/>
    <property type="gene ID" value="ONIVA04G23540"/>
</dbReference>
<evidence type="ECO:0000313" key="2">
    <source>
        <dbReference type="EnsemblPlants" id="ONIVA04G23540.1"/>
    </source>
</evidence>
<dbReference type="HOGENOM" id="CLU_1505769_0_0_1"/>
<feature type="compositionally biased region" description="Basic and acidic residues" evidence="1">
    <location>
        <begin position="11"/>
        <end position="24"/>
    </location>
</feature>
<reference evidence="2" key="1">
    <citation type="submission" date="2015-04" db="UniProtKB">
        <authorList>
            <consortium name="EnsemblPlants"/>
        </authorList>
    </citation>
    <scope>IDENTIFICATION</scope>
    <source>
        <strain evidence="2">SL10</strain>
    </source>
</reference>
<reference evidence="2" key="2">
    <citation type="submission" date="2018-04" db="EMBL/GenBank/DDBJ databases">
        <title>OnivRS2 (Oryza nivara Reference Sequence Version 2).</title>
        <authorList>
            <person name="Zhang J."/>
            <person name="Kudrna D."/>
            <person name="Lee S."/>
            <person name="Talag J."/>
            <person name="Rajasekar S."/>
            <person name="Welchert J."/>
            <person name="Hsing Y.-I."/>
            <person name="Wing R.A."/>
        </authorList>
    </citation>
    <scope>NUCLEOTIDE SEQUENCE [LARGE SCALE GENOMIC DNA]</scope>
    <source>
        <strain evidence="2">SL10</strain>
    </source>
</reference>
<protein>
    <submittedName>
        <fullName evidence="2">Uncharacterized protein</fullName>
    </submittedName>
</protein>
<evidence type="ECO:0000313" key="3">
    <source>
        <dbReference type="Proteomes" id="UP000006591"/>
    </source>
</evidence>
<dbReference type="Proteomes" id="UP000006591">
    <property type="component" value="Chromosome 4"/>
</dbReference>
<feature type="compositionally biased region" description="Polar residues" evidence="1">
    <location>
        <begin position="1"/>
        <end position="10"/>
    </location>
</feature>
<feature type="region of interest" description="Disordered" evidence="1">
    <location>
        <begin position="1"/>
        <end position="24"/>
    </location>
</feature>
<name>A0A0E0H5M1_ORYNI</name>
<feature type="region of interest" description="Disordered" evidence="1">
    <location>
        <begin position="59"/>
        <end position="101"/>
    </location>
</feature>
<keyword evidence="3" id="KW-1185">Reference proteome</keyword>
<dbReference type="EnsemblPlants" id="ONIVA04G23540.1">
    <property type="protein sequence ID" value="ONIVA04G23540.1"/>
    <property type="gene ID" value="ONIVA04G23540"/>
</dbReference>